<evidence type="ECO:0000259" key="9">
    <source>
        <dbReference type="Pfam" id="PF00171"/>
    </source>
</evidence>
<feature type="domain" description="Aldehyde dehydrogenase" evidence="9">
    <location>
        <begin position="20"/>
        <end position="429"/>
    </location>
</feature>
<dbReference type="PROSITE" id="PS00687">
    <property type="entry name" value="ALDEHYDE_DEHYDR_GLU"/>
    <property type="match status" value="1"/>
</dbReference>
<dbReference type="InterPro" id="IPR015590">
    <property type="entry name" value="Aldehyde_DH_dom"/>
</dbReference>
<feature type="active site" evidence="5 6">
    <location>
        <position position="209"/>
    </location>
</feature>
<evidence type="ECO:0000313" key="10">
    <source>
        <dbReference type="EMBL" id="UUF07931.1"/>
    </source>
</evidence>
<dbReference type="PIRSF" id="PIRSF036492">
    <property type="entry name" value="ALDH"/>
    <property type="match status" value="1"/>
</dbReference>
<dbReference type="InterPro" id="IPR016163">
    <property type="entry name" value="Ald_DH_C"/>
</dbReference>
<evidence type="ECO:0000256" key="4">
    <source>
        <dbReference type="PIRNR" id="PIRNR036492"/>
    </source>
</evidence>
<dbReference type="AlphaFoldDB" id="A0A9Q9FFQ3"/>
<dbReference type="EMBL" id="CP071250">
    <property type="protein sequence ID" value="UUF07931.1"/>
    <property type="molecule type" value="Genomic_DNA"/>
</dbReference>
<keyword evidence="2 4" id="KW-0560">Oxidoreductase</keyword>
<evidence type="ECO:0000256" key="8">
    <source>
        <dbReference type="SAM" id="Coils"/>
    </source>
</evidence>
<dbReference type="CDD" id="cd07136">
    <property type="entry name" value="ALDH_YwdH-P39616"/>
    <property type="match status" value="1"/>
</dbReference>
<dbReference type="FunFam" id="3.40.309.10:FF:000003">
    <property type="entry name" value="Aldehyde dehydrogenase"/>
    <property type="match status" value="1"/>
</dbReference>
<dbReference type="GO" id="GO:0006081">
    <property type="term" value="P:aldehyde metabolic process"/>
    <property type="evidence" value="ECO:0007669"/>
    <property type="project" value="InterPro"/>
</dbReference>
<comment type="similarity">
    <text evidence="1 4 7">Belongs to the aldehyde dehydrogenase family.</text>
</comment>
<dbReference type="Pfam" id="PF00171">
    <property type="entry name" value="Aldedh"/>
    <property type="match status" value="1"/>
</dbReference>
<feature type="active site" evidence="5">
    <location>
        <position position="243"/>
    </location>
</feature>
<dbReference type="RefSeq" id="WP_212724607.1">
    <property type="nucleotide sequence ID" value="NZ_CP071250.1"/>
</dbReference>
<dbReference type="Proteomes" id="UP001058072">
    <property type="component" value="Chromosome"/>
</dbReference>
<proteinExistence type="inferred from homology"/>
<protein>
    <recommendedName>
        <fullName evidence="4">Aldehyde dehydrogenase</fullName>
    </recommendedName>
</protein>
<accession>A0A9Q9FFQ3</accession>
<dbReference type="Gene3D" id="3.40.605.10">
    <property type="entry name" value="Aldehyde Dehydrogenase, Chain A, domain 1"/>
    <property type="match status" value="1"/>
</dbReference>
<dbReference type="FunFam" id="3.40.605.10:FF:000004">
    <property type="entry name" value="Aldehyde dehydrogenase"/>
    <property type="match status" value="1"/>
</dbReference>
<dbReference type="PROSITE" id="PS00070">
    <property type="entry name" value="ALDEHYDE_DEHYDR_CYS"/>
    <property type="match status" value="1"/>
</dbReference>
<evidence type="ECO:0000256" key="5">
    <source>
        <dbReference type="PIRSR" id="PIRSR036492-1"/>
    </source>
</evidence>
<evidence type="ECO:0000256" key="7">
    <source>
        <dbReference type="RuleBase" id="RU003345"/>
    </source>
</evidence>
<gene>
    <name evidence="10" type="ORF">J0J70_09950</name>
</gene>
<dbReference type="GO" id="GO:0004029">
    <property type="term" value="F:aldehyde dehydrogenase (NAD+) activity"/>
    <property type="evidence" value="ECO:0007669"/>
    <property type="project" value="TreeGrafter"/>
</dbReference>
<organism evidence="10 11">
    <name type="scientific">Turicibacter bilis</name>
    <dbReference type="NCBI Taxonomy" id="2735723"/>
    <lineage>
        <taxon>Bacteria</taxon>
        <taxon>Bacillati</taxon>
        <taxon>Bacillota</taxon>
        <taxon>Erysipelotrichia</taxon>
        <taxon>Erysipelotrichales</taxon>
        <taxon>Turicibacteraceae</taxon>
        <taxon>Turicibacter</taxon>
    </lineage>
</organism>
<dbReference type="InterPro" id="IPR029510">
    <property type="entry name" value="Ald_DH_CS_GLU"/>
</dbReference>
<feature type="coiled-coil region" evidence="8">
    <location>
        <begin position="22"/>
        <end position="49"/>
    </location>
</feature>
<dbReference type="SUPFAM" id="SSF53720">
    <property type="entry name" value="ALDH-like"/>
    <property type="match status" value="1"/>
</dbReference>
<reference evidence="10" key="1">
    <citation type="submission" date="2021-03" db="EMBL/GenBank/DDBJ databases">
        <title>Comparative Genomics and Metabolomics in the genus Turicibacter.</title>
        <authorList>
            <person name="Maki J."/>
            <person name="Looft T."/>
        </authorList>
    </citation>
    <scope>NUCLEOTIDE SEQUENCE</scope>
    <source>
        <strain evidence="10">ISU324</strain>
    </source>
</reference>
<keyword evidence="8" id="KW-0175">Coiled coil</keyword>
<dbReference type="InterPro" id="IPR016162">
    <property type="entry name" value="Ald_DH_N"/>
</dbReference>
<dbReference type="GO" id="GO:0005737">
    <property type="term" value="C:cytoplasm"/>
    <property type="evidence" value="ECO:0007669"/>
    <property type="project" value="TreeGrafter"/>
</dbReference>
<dbReference type="Gene3D" id="3.40.309.10">
    <property type="entry name" value="Aldehyde Dehydrogenase, Chain A, domain 2"/>
    <property type="match status" value="1"/>
</dbReference>
<evidence type="ECO:0000256" key="2">
    <source>
        <dbReference type="ARBA" id="ARBA00023002"/>
    </source>
</evidence>
<keyword evidence="3" id="KW-0520">NAD</keyword>
<evidence type="ECO:0000256" key="3">
    <source>
        <dbReference type="ARBA" id="ARBA00023027"/>
    </source>
</evidence>
<evidence type="ECO:0000256" key="6">
    <source>
        <dbReference type="PROSITE-ProRule" id="PRU10007"/>
    </source>
</evidence>
<evidence type="ECO:0000256" key="1">
    <source>
        <dbReference type="ARBA" id="ARBA00009986"/>
    </source>
</evidence>
<dbReference type="InterPro" id="IPR012394">
    <property type="entry name" value="Aldehyde_DH_NAD(P)"/>
</dbReference>
<dbReference type="PANTHER" id="PTHR43570:SF16">
    <property type="entry name" value="ALDEHYDE DEHYDROGENASE TYPE III, ISOFORM Q"/>
    <property type="match status" value="1"/>
</dbReference>
<dbReference type="InterPro" id="IPR016160">
    <property type="entry name" value="Ald_DH_CS_CYS"/>
</dbReference>
<name>A0A9Q9FFQ3_9FIRM</name>
<dbReference type="InterPro" id="IPR016161">
    <property type="entry name" value="Ald_DH/histidinol_DH"/>
</dbReference>
<sequence length="457" mass="51636">MNLNEQLQRQKSYLHHHGPISIQQRLKALMQLKQAIKQYETELEEALKKDLGKSSFEAYTSEIGFIYSSIDYTIKHLKKWARPRRVKSDIAQLIGTSSVYPSAYGVVLIIGPFNYPVQLLLEPLVGAIAGGNGAILKPSELTPTVEKVLVSLIETAFSNEYVSIVTGGVEINQELLDLPFDYIFFTGSVRVGKIVMQKASQHLTPITLELGGKSPVIIDETANLKRAAERLAWGKFMNNGQTCVAPDYVLVHHQIYEAFLEELIQVLMRFYGENPYLSEDYGHIVTVQHTKRLAQLIEENREKVIIGGEVRLDERYVSPTIFKHVSLDDSLMEEELFGPLLPTMSYRSLDEIDQCLALHPKPLAFYVFSENQTFANHLIQRYAFGGGCINDVVTQVASNYLPFGGVGPSGMGRYHGKASFETFTYEKSIVKRSTKVSVPLVFPPYHNRLRWIKKIMK</sequence>
<dbReference type="PANTHER" id="PTHR43570">
    <property type="entry name" value="ALDEHYDE DEHYDROGENASE"/>
    <property type="match status" value="1"/>
</dbReference>
<evidence type="ECO:0000313" key="11">
    <source>
        <dbReference type="Proteomes" id="UP001058072"/>
    </source>
</evidence>